<keyword evidence="2" id="KW-1185">Reference proteome</keyword>
<dbReference type="KEGG" id="asn:112551534"/>
<feature type="compositionally biased region" description="Basic and acidic residues" evidence="1">
    <location>
        <begin position="33"/>
        <end position="43"/>
    </location>
</feature>
<feature type="region of interest" description="Disordered" evidence="1">
    <location>
        <begin position="25"/>
        <end position="63"/>
    </location>
</feature>
<feature type="compositionally biased region" description="Basic and acidic residues" evidence="1">
    <location>
        <begin position="142"/>
        <end position="152"/>
    </location>
</feature>
<sequence>MDMHIPLVFFIFHKTHLWVSNLSPMESVPGENGGKDLRQEKKVMRGRRDRREKNKHREDKTRKNYLPLTGAATQQKQREKPMQLISRAFIQLRPAGDVTRNPCPAGIKVVDGQGGGGGRTQGSVGMPGPFWDHHWEERAVNREPKEASDAGRSHSNQEQATNTRGEQEAAPSACKTCSSRGNSRGHAGITTTAGFPSADL</sequence>
<dbReference type="RefSeq" id="XP_025068760.1">
    <property type="nucleotide sequence ID" value="XM_025212975.1"/>
</dbReference>
<feature type="region of interest" description="Disordered" evidence="1">
    <location>
        <begin position="142"/>
        <end position="200"/>
    </location>
</feature>
<gene>
    <name evidence="3" type="primary">LOC112551534</name>
</gene>
<name>A0A3Q0HE35_ALLSI</name>
<protein>
    <submittedName>
        <fullName evidence="3">Uncharacterized protein LOC112551534</fullName>
    </submittedName>
</protein>
<dbReference type="GeneID" id="112551534"/>
<feature type="compositionally biased region" description="Basic and acidic residues" evidence="1">
    <location>
        <begin position="49"/>
        <end position="62"/>
    </location>
</feature>
<evidence type="ECO:0000313" key="2">
    <source>
        <dbReference type="Proteomes" id="UP000189705"/>
    </source>
</evidence>
<dbReference type="AlphaFoldDB" id="A0A3Q0HE35"/>
<evidence type="ECO:0000313" key="3">
    <source>
        <dbReference type="RefSeq" id="XP_025068760.1"/>
    </source>
</evidence>
<feature type="compositionally biased region" description="Polar residues" evidence="1">
    <location>
        <begin position="153"/>
        <end position="164"/>
    </location>
</feature>
<reference evidence="3" key="1">
    <citation type="submission" date="2025-08" db="UniProtKB">
        <authorList>
            <consortium name="RefSeq"/>
        </authorList>
    </citation>
    <scope>IDENTIFICATION</scope>
</reference>
<dbReference type="Proteomes" id="UP000189705">
    <property type="component" value="Unplaced"/>
</dbReference>
<evidence type="ECO:0000256" key="1">
    <source>
        <dbReference type="SAM" id="MobiDB-lite"/>
    </source>
</evidence>
<accession>A0A3Q0HE35</accession>
<dbReference type="InParanoid" id="A0A3Q0HE35"/>
<organism evidence="2 3">
    <name type="scientific">Alligator sinensis</name>
    <name type="common">Chinese alligator</name>
    <dbReference type="NCBI Taxonomy" id="38654"/>
    <lineage>
        <taxon>Eukaryota</taxon>
        <taxon>Metazoa</taxon>
        <taxon>Chordata</taxon>
        <taxon>Craniata</taxon>
        <taxon>Vertebrata</taxon>
        <taxon>Euteleostomi</taxon>
        <taxon>Archelosauria</taxon>
        <taxon>Archosauria</taxon>
        <taxon>Crocodylia</taxon>
        <taxon>Alligatoridae</taxon>
        <taxon>Alligatorinae</taxon>
        <taxon>Alligator</taxon>
    </lineage>
</organism>
<proteinExistence type="predicted"/>